<keyword evidence="8" id="KW-0969">Cilium</keyword>
<proteinExistence type="inferred from homology"/>
<dbReference type="PANTHER" id="PTHR30065:SF1">
    <property type="entry name" value="SURFACE PRESENTATION OF ANTIGENS PROTEIN SPAR"/>
    <property type="match status" value="1"/>
</dbReference>
<protein>
    <submittedName>
        <fullName evidence="8">Flagellar biosynthetic protein FliR</fullName>
    </submittedName>
</protein>
<evidence type="ECO:0000313" key="8">
    <source>
        <dbReference type="EMBL" id="MFC6154109.1"/>
    </source>
</evidence>
<evidence type="ECO:0000256" key="1">
    <source>
        <dbReference type="ARBA" id="ARBA00004651"/>
    </source>
</evidence>
<keyword evidence="5 7" id="KW-1133">Transmembrane helix</keyword>
<comment type="subcellular location">
    <subcellularLocation>
        <location evidence="1">Cell membrane</location>
        <topology evidence="1">Multi-pass membrane protein</topology>
    </subcellularLocation>
</comment>
<keyword evidence="8" id="KW-0282">Flagellum</keyword>
<keyword evidence="3" id="KW-1003">Cell membrane</keyword>
<comment type="caution">
    <text evidence="8">The sequence shown here is derived from an EMBL/GenBank/DDBJ whole genome shotgun (WGS) entry which is preliminary data.</text>
</comment>
<evidence type="ECO:0000256" key="4">
    <source>
        <dbReference type="ARBA" id="ARBA00022692"/>
    </source>
</evidence>
<dbReference type="InterPro" id="IPR002010">
    <property type="entry name" value="T3SS_IM_R"/>
</dbReference>
<organism evidence="8 9">
    <name type="scientific">Nocardioides yefusunii</name>
    <dbReference type="NCBI Taxonomy" id="2500546"/>
    <lineage>
        <taxon>Bacteria</taxon>
        <taxon>Bacillati</taxon>
        <taxon>Actinomycetota</taxon>
        <taxon>Actinomycetes</taxon>
        <taxon>Propionibacteriales</taxon>
        <taxon>Nocardioidaceae</taxon>
        <taxon>Nocardioides</taxon>
    </lineage>
</organism>
<evidence type="ECO:0000256" key="3">
    <source>
        <dbReference type="ARBA" id="ARBA00022475"/>
    </source>
</evidence>
<reference evidence="9" key="1">
    <citation type="journal article" date="2019" name="Int. J. Syst. Evol. Microbiol.">
        <title>The Global Catalogue of Microorganisms (GCM) 10K type strain sequencing project: providing services to taxonomists for standard genome sequencing and annotation.</title>
        <authorList>
            <consortium name="The Broad Institute Genomics Platform"/>
            <consortium name="The Broad Institute Genome Sequencing Center for Infectious Disease"/>
            <person name="Wu L."/>
            <person name="Ma J."/>
        </authorList>
    </citation>
    <scope>NUCLEOTIDE SEQUENCE [LARGE SCALE GENOMIC DNA]</scope>
    <source>
        <strain evidence="9">DFY28</strain>
    </source>
</reference>
<dbReference type="Proteomes" id="UP001596098">
    <property type="component" value="Unassembled WGS sequence"/>
</dbReference>
<feature type="transmembrane region" description="Helical" evidence="7">
    <location>
        <begin position="12"/>
        <end position="30"/>
    </location>
</feature>
<keyword evidence="9" id="KW-1185">Reference proteome</keyword>
<evidence type="ECO:0000256" key="2">
    <source>
        <dbReference type="ARBA" id="ARBA00009772"/>
    </source>
</evidence>
<keyword evidence="4 7" id="KW-0812">Transmembrane</keyword>
<feature type="transmembrane region" description="Helical" evidence="7">
    <location>
        <begin position="128"/>
        <end position="147"/>
    </location>
</feature>
<comment type="similarity">
    <text evidence="2">Belongs to the FliR/MopE/SpaR family.</text>
</comment>
<keyword evidence="8" id="KW-0966">Cell projection</keyword>
<gene>
    <name evidence="8" type="ORF">ACFPWU_10620</name>
</gene>
<dbReference type="RefSeq" id="WP_128221691.1">
    <property type="nucleotide sequence ID" value="NZ_CP034929.1"/>
</dbReference>
<sequence>MTITVNGLELLAYLLASLRIVAWLSVVPPFSTSSIPSMGKVVLALGLSFAVGPQLAGQVPTDSWELLVVALTQVAIGLAMGFLTFLLFQAIPIAGALIDVMGGFATTQAWDPMAMNTNTVFGKFHQQIATVLLFVSGGHLLVIGGLLKSFTLVPLGEIPDLDGAADVFSIAFSLMFTTAVQIALPMLAVLFVTDLALALLTKVAPQLNALNVMYAAKIGLVLLLIGMSFPVLPEALSRIVDLANEASSTLLGGR</sequence>
<dbReference type="EMBL" id="JBHSQI010000005">
    <property type="protein sequence ID" value="MFC6154109.1"/>
    <property type="molecule type" value="Genomic_DNA"/>
</dbReference>
<evidence type="ECO:0000313" key="9">
    <source>
        <dbReference type="Proteomes" id="UP001596098"/>
    </source>
</evidence>
<accession>A0ABW1QZK7</accession>
<evidence type="ECO:0000256" key="6">
    <source>
        <dbReference type="ARBA" id="ARBA00023136"/>
    </source>
</evidence>
<feature type="transmembrane region" description="Helical" evidence="7">
    <location>
        <begin position="167"/>
        <end position="200"/>
    </location>
</feature>
<feature type="transmembrane region" description="Helical" evidence="7">
    <location>
        <begin position="212"/>
        <end position="232"/>
    </location>
</feature>
<dbReference type="PRINTS" id="PR00953">
    <property type="entry name" value="TYPE3IMRPROT"/>
</dbReference>
<keyword evidence="6 7" id="KW-0472">Membrane</keyword>
<feature type="transmembrane region" description="Helical" evidence="7">
    <location>
        <begin position="66"/>
        <end position="88"/>
    </location>
</feature>
<dbReference type="PANTHER" id="PTHR30065">
    <property type="entry name" value="FLAGELLAR BIOSYNTHETIC PROTEIN FLIR"/>
    <property type="match status" value="1"/>
</dbReference>
<evidence type="ECO:0000256" key="7">
    <source>
        <dbReference type="SAM" id="Phobius"/>
    </source>
</evidence>
<evidence type="ECO:0000256" key="5">
    <source>
        <dbReference type="ARBA" id="ARBA00022989"/>
    </source>
</evidence>
<dbReference type="Pfam" id="PF01311">
    <property type="entry name" value="Bac_export_1"/>
    <property type="match status" value="1"/>
</dbReference>
<name>A0ABW1QZK7_9ACTN</name>